<feature type="region of interest" description="Disordered" evidence="1">
    <location>
        <begin position="1"/>
        <end position="32"/>
    </location>
</feature>
<accession>A0ABT4RGK6</accession>
<evidence type="ECO:0000256" key="1">
    <source>
        <dbReference type="SAM" id="MobiDB-lite"/>
    </source>
</evidence>
<keyword evidence="2" id="KW-1133">Transmembrane helix</keyword>
<feature type="compositionally biased region" description="Basic residues" evidence="1">
    <location>
        <begin position="1"/>
        <end position="14"/>
    </location>
</feature>
<feature type="transmembrane region" description="Helical" evidence="2">
    <location>
        <begin position="96"/>
        <end position="113"/>
    </location>
</feature>
<evidence type="ECO:0000313" key="3">
    <source>
        <dbReference type="EMBL" id="MDA0137511.1"/>
    </source>
</evidence>
<evidence type="ECO:0000313" key="4">
    <source>
        <dbReference type="Proteomes" id="UP001147700"/>
    </source>
</evidence>
<protein>
    <submittedName>
        <fullName evidence="3">Uncharacterized protein</fullName>
    </submittedName>
</protein>
<evidence type="ECO:0000256" key="2">
    <source>
        <dbReference type="SAM" id="Phobius"/>
    </source>
</evidence>
<feature type="transmembrane region" description="Helical" evidence="2">
    <location>
        <begin position="119"/>
        <end position="139"/>
    </location>
</feature>
<gene>
    <name evidence="3" type="ORF">OJ962_08395</name>
</gene>
<keyword evidence="2" id="KW-0812">Transmembrane</keyword>
<dbReference type="Proteomes" id="UP001147700">
    <property type="component" value="Unassembled WGS sequence"/>
</dbReference>
<feature type="transmembrane region" description="Helical" evidence="2">
    <location>
        <begin position="41"/>
        <end position="61"/>
    </location>
</feature>
<organism evidence="3 4">
    <name type="scientific">Solirubrobacter deserti</name>
    <dbReference type="NCBI Taxonomy" id="2282478"/>
    <lineage>
        <taxon>Bacteria</taxon>
        <taxon>Bacillati</taxon>
        <taxon>Actinomycetota</taxon>
        <taxon>Thermoleophilia</taxon>
        <taxon>Solirubrobacterales</taxon>
        <taxon>Solirubrobacteraceae</taxon>
        <taxon>Solirubrobacter</taxon>
    </lineage>
</organism>
<keyword evidence="4" id="KW-1185">Reference proteome</keyword>
<feature type="transmembrane region" description="Helical" evidence="2">
    <location>
        <begin position="67"/>
        <end position="84"/>
    </location>
</feature>
<keyword evidence="2" id="KW-0472">Membrane</keyword>
<reference evidence="3" key="1">
    <citation type="submission" date="2022-10" db="EMBL/GenBank/DDBJ databases">
        <title>The WGS of Solirubrobacter sp. CPCC 204708.</title>
        <authorList>
            <person name="Jiang Z."/>
        </authorList>
    </citation>
    <scope>NUCLEOTIDE SEQUENCE</scope>
    <source>
        <strain evidence="3">CPCC 204708</strain>
    </source>
</reference>
<dbReference type="RefSeq" id="WP_202955838.1">
    <property type="nucleotide sequence ID" value="NZ_JAPCID010000009.1"/>
</dbReference>
<proteinExistence type="predicted"/>
<sequence>MSRHNKSKRRRRVKSTAPQVPPRPPRRIDERPQRLNAPWHPFPLVELCVLAGIVCIVLGLFRTEDQGGRILLTLGLVLGSLGGLDTSMREHFAGYRSHTLVLAAFPAVATAALSAFAGLWLVAVVPLMLAVFALAFLALKRLWRRKTGVPA</sequence>
<comment type="caution">
    <text evidence="3">The sequence shown here is derived from an EMBL/GenBank/DDBJ whole genome shotgun (WGS) entry which is preliminary data.</text>
</comment>
<dbReference type="EMBL" id="JAPCID010000009">
    <property type="protein sequence ID" value="MDA0137511.1"/>
    <property type="molecule type" value="Genomic_DNA"/>
</dbReference>
<name>A0ABT4RGK6_9ACTN</name>